<dbReference type="AlphaFoldDB" id="A3SH42"/>
<dbReference type="Proteomes" id="UP000005954">
    <property type="component" value="Unassembled WGS sequence"/>
</dbReference>
<dbReference type="SUPFAM" id="SSF46785">
    <property type="entry name" value="Winged helix' DNA-binding domain"/>
    <property type="match status" value="1"/>
</dbReference>
<evidence type="ECO:0000256" key="2">
    <source>
        <dbReference type="ARBA" id="ARBA00023125"/>
    </source>
</evidence>
<evidence type="ECO:0000256" key="3">
    <source>
        <dbReference type="ARBA" id="ARBA00023163"/>
    </source>
</evidence>
<feature type="domain" description="HTH hxlR-type" evidence="4">
    <location>
        <begin position="25"/>
        <end position="124"/>
    </location>
</feature>
<dbReference type="InterPro" id="IPR036388">
    <property type="entry name" value="WH-like_DNA-bd_sf"/>
</dbReference>
<organism evidence="5 6">
    <name type="scientific">Roseovarius nubinhibens (strain ATCC BAA-591 / DSM 15170 / ISM)</name>
    <dbReference type="NCBI Taxonomy" id="89187"/>
    <lineage>
        <taxon>Bacteria</taxon>
        <taxon>Pseudomonadati</taxon>
        <taxon>Pseudomonadota</taxon>
        <taxon>Alphaproteobacteria</taxon>
        <taxon>Rhodobacterales</taxon>
        <taxon>Roseobacteraceae</taxon>
        <taxon>Roseovarius</taxon>
    </lineage>
</organism>
<dbReference type="InterPro" id="IPR002577">
    <property type="entry name" value="HTH_HxlR"/>
</dbReference>
<keyword evidence="6" id="KW-1185">Reference proteome</keyword>
<evidence type="ECO:0000259" key="4">
    <source>
        <dbReference type="PROSITE" id="PS51118"/>
    </source>
</evidence>
<evidence type="ECO:0000256" key="1">
    <source>
        <dbReference type="ARBA" id="ARBA00023015"/>
    </source>
</evidence>
<keyword evidence="1" id="KW-0805">Transcription regulation</keyword>
<dbReference type="PANTHER" id="PTHR33204">
    <property type="entry name" value="TRANSCRIPTIONAL REGULATOR, MARR FAMILY"/>
    <property type="match status" value="1"/>
</dbReference>
<dbReference type="Gene3D" id="1.10.10.10">
    <property type="entry name" value="Winged helix-like DNA-binding domain superfamily/Winged helix DNA-binding domain"/>
    <property type="match status" value="1"/>
</dbReference>
<comment type="caution">
    <text evidence="5">The sequence shown here is derived from an EMBL/GenBank/DDBJ whole genome shotgun (WGS) entry which is preliminary data.</text>
</comment>
<dbReference type="Pfam" id="PF01638">
    <property type="entry name" value="HxlR"/>
    <property type="match status" value="1"/>
</dbReference>
<accession>A3SH42</accession>
<evidence type="ECO:0000313" key="5">
    <source>
        <dbReference type="EMBL" id="EAP76673.1"/>
    </source>
</evidence>
<dbReference type="PANTHER" id="PTHR33204:SF37">
    <property type="entry name" value="HTH-TYPE TRANSCRIPTIONAL REGULATOR YODB"/>
    <property type="match status" value="1"/>
</dbReference>
<protein>
    <submittedName>
        <fullName evidence="5">Transcriptional regulator family protein</fullName>
    </submittedName>
</protein>
<dbReference type="InterPro" id="IPR036390">
    <property type="entry name" value="WH_DNA-bd_sf"/>
</dbReference>
<dbReference type="GO" id="GO:0003677">
    <property type="term" value="F:DNA binding"/>
    <property type="evidence" value="ECO:0007669"/>
    <property type="project" value="UniProtKB-KW"/>
</dbReference>
<name>A3SH42_ROSNI</name>
<keyword evidence="2" id="KW-0238">DNA-binding</keyword>
<proteinExistence type="predicted"/>
<dbReference type="STRING" id="89187.ISM_00250"/>
<reference evidence="5 6" key="1">
    <citation type="submission" date="2005-12" db="EMBL/GenBank/DDBJ databases">
        <authorList>
            <person name="Moran M.A."/>
            <person name="Ferriera S."/>
            <person name="Johnson J."/>
            <person name="Kravitz S."/>
            <person name="Halpern A."/>
            <person name="Remington K."/>
            <person name="Beeson K."/>
            <person name="Tran B."/>
            <person name="Rogers Y.-H."/>
            <person name="Friedman R."/>
            <person name="Venter J.C."/>
        </authorList>
    </citation>
    <scope>NUCLEOTIDE SEQUENCE [LARGE SCALE GENOMIC DNA]</scope>
    <source>
        <strain evidence="6">ATCC BAA-591 / DSM 15170 / ISM</strain>
    </source>
</reference>
<keyword evidence="3" id="KW-0804">Transcription</keyword>
<evidence type="ECO:0000313" key="6">
    <source>
        <dbReference type="Proteomes" id="UP000005954"/>
    </source>
</evidence>
<sequence length="132" mass="14565">MNDMMDQEIKGRAASKNLAHTPGQCPMDPLLRAVSGRWTLYILWLLRSEGPQRFGALKTQIPGISAKMLTERLRGLEAAGLITREVVPTIPPQVTYAMSCRGAELHRALDGLHQVAEKWQGEGWTLEAGATE</sequence>
<gene>
    <name evidence="5" type="ORF">ISM_00250</name>
</gene>
<dbReference type="RefSeq" id="WP_009812080.1">
    <property type="nucleotide sequence ID" value="NZ_CH724156.1"/>
</dbReference>
<dbReference type="PROSITE" id="PS51118">
    <property type="entry name" value="HTH_HXLR"/>
    <property type="match status" value="1"/>
</dbReference>
<dbReference type="eggNOG" id="COG1733">
    <property type="taxonomic scope" value="Bacteria"/>
</dbReference>
<dbReference type="HOGENOM" id="CLU_111585_5_0_5"/>
<dbReference type="EMBL" id="AALY01000001">
    <property type="protein sequence ID" value="EAP76673.1"/>
    <property type="molecule type" value="Genomic_DNA"/>
</dbReference>